<evidence type="ECO:0000256" key="1">
    <source>
        <dbReference type="SAM" id="MobiDB-lite"/>
    </source>
</evidence>
<dbReference type="GeneID" id="9056644"/>
<dbReference type="Proteomes" id="UP000007800">
    <property type="component" value="Unassembled WGS sequence"/>
</dbReference>
<name>C5L907_PERM5</name>
<reference evidence="2 3" key="1">
    <citation type="submission" date="2008-07" db="EMBL/GenBank/DDBJ databases">
        <authorList>
            <person name="El-Sayed N."/>
            <person name="Caler E."/>
            <person name="Inman J."/>
            <person name="Amedeo P."/>
            <person name="Hass B."/>
            <person name="Wortman J."/>
        </authorList>
    </citation>
    <scope>NUCLEOTIDE SEQUENCE [LARGE SCALE GENOMIC DNA]</scope>
    <source>
        <strain evidence="3">ATCC 50983 / TXsc</strain>
    </source>
</reference>
<proteinExistence type="predicted"/>
<protein>
    <submittedName>
        <fullName evidence="2">Uncharacterized protein</fullName>
    </submittedName>
</protein>
<keyword evidence="3" id="KW-1185">Reference proteome</keyword>
<dbReference type="InParanoid" id="C5L907"/>
<feature type="compositionally biased region" description="Basic and acidic residues" evidence="1">
    <location>
        <begin position="216"/>
        <end position="226"/>
    </location>
</feature>
<evidence type="ECO:0000313" key="3">
    <source>
        <dbReference type="Proteomes" id="UP000007800"/>
    </source>
</evidence>
<feature type="region of interest" description="Disordered" evidence="1">
    <location>
        <begin position="207"/>
        <end position="239"/>
    </location>
</feature>
<organism evidence="3">
    <name type="scientific">Perkinsus marinus (strain ATCC 50983 / TXsc)</name>
    <dbReference type="NCBI Taxonomy" id="423536"/>
    <lineage>
        <taxon>Eukaryota</taxon>
        <taxon>Sar</taxon>
        <taxon>Alveolata</taxon>
        <taxon>Perkinsozoa</taxon>
        <taxon>Perkinsea</taxon>
        <taxon>Perkinsida</taxon>
        <taxon>Perkinsidae</taxon>
        <taxon>Perkinsus</taxon>
    </lineage>
</organism>
<dbReference type="EMBL" id="GG680342">
    <property type="protein sequence ID" value="EER06771.1"/>
    <property type="molecule type" value="Genomic_DNA"/>
</dbReference>
<feature type="region of interest" description="Disordered" evidence="1">
    <location>
        <begin position="158"/>
        <end position="178"/>
    </location>
</feature>
<sequence length="347" mass="39225">MNPLRVAGIMHNQSCSFPEGLRAQLLASVERNDQDFDKVASEFEEVRQQLCCEDPGLSVGDVGQLFSAEALERQWRFITTATKDSNEYRELKVVKSTVKKFEFEAPSNYSIFDRTLGDEFAAIYAHVKAKLPSTVADEPNSEESGDEVAEVFSRDRAYGTEEPLKRSPKVANSAPRSVSDAVVKNGGTMASSSLHTRSLQNPKLIDQIGASNAPNLEDRERDDESNHRRRTPPIGEQDVEIASAHMMRKSMKAGVDNDVAIRCWRESQKLPRPPGRPTMRDEDFVGWERMLEGTAKGREVKQRKEEHVKEENPFKSGNCLRMIEKMTDQERARYIAFAESKRAEVNR</sequence>
<evidence type="ECO:0000313" key="2">
    <source>
        <dbReference type="EMBL" id="EER06771.1"/>
    </source>
</evidence>
<accession>C5L907</accession>
<dbReference type="AlphaFoldDB" id="C5L907"/>
<dbReference type="RefSeq" id="XP_002774955.1">
    <property type="nucleotide sequence ID" value="XM_002774909.1"/>
</dbReference>
<gene>
    <name evidence="2" type="ORF">Pmar_PMAR013821</name>
</gene>